<dbReference type="PANTHER" id="PTHR19303">
    <property type="entry name" value="TRANSPOSON"/>
    <property type="match status" value="1"/>
</dbReference>
<dbReference type="EMBL" id="JAIZAY010000501">
    <property type="protein sequence ID" value="KAJ8018254.1"/>
    <property type="molecule type" value="Genomic_DNA"/>
</dbReference>
<evidence type="ECO:0000259" key="3">
    <source>
        <dbReference type="PROSITE" id="PS51253"/>
    </source>
</evidence>
<dbReference type="PROSITE" id="PS51253">
    <property type="entry name" value="HTH_CENPB"/>
    <property type="match status" value="1"/>
</dbReference>
<gene>
    <name evidence="4" type="ORF">HOLleu_43854</name>
</gene>
<proteinExistence type="predicted"/>
<evidence type="ECO:0000313" key="5">
    <source>
        <dbReference type="Proteomes" id="UP001152320"/>
    </source>
</evidence>
<evidence type="ECO:0000256" key="1">
    <source>
        <dbReference type="ARBA" id="ARBA00023125"/>
    </source>
</evidence>
<keyword evidence="1" id="KW-0238">DNA-binding</keyword>
<evidence type="ECO:0000313" key="4">
    <source>
        <dbReference type="EMBL" id="KAJ8018254.1"/>
    </source>
</evidence>
<name>A0A9Q0YDA0_HOLLE</name>
<dbReference type="InterPro" id="IPR006600">
    <property type="entry name" value="HTH_CenpB_DNA-bd_dom"/>
</dbReference>
<feature type="compositionally biased region" description="Basic residues" evidence="2">
    <location>
        <begin position="177"/>
        <end position="199"/>
    </location>
</feature>
<protein>
    <recommendedName>
        <fullName evidence="3">HTH CENPB-type domain-containing protein</fullName>
    </recommendedName>
</protein>
<feature type="compositionally biased region" description="Basic and acidic residues" evidence="2">
    <location>
        <begin position="200"/>
        <end position="228"/>
    </location>
</feature>
<dbReference type="InterPro" id="IPR050863">
    <property type="entry name" value="CenT-Element_Derived"/>
</dbReference>
<dbReference type="GO" id="GO:0003677">
    <property type="term" value="F:DNA binding"/>
    <property type="evidence" value="ECO:0007669"/>
    <property type="project" value="UniProtKB-KW"/>
</dbReference>
<accession>A0A9Q0YDA0</accession>
<feature type="domain" description="HTH CENPB-type" evidence="3">
    <location>
        <begin position="40"/>
        <end position="114"/>
    </location>
</feature>
<sequence>MRKALQNVENGSPTTTAARENGVPRKTLSDRVHKKLAVDAKLGAECKLSKDSEETLNQYIQYIALRAFPLTVNQISMFAWTIDKASGSNKFGENGPSYHWWRRFKARHPDLRLRRPDPLDRSRAVNSTANNPREYFSLLKEVLPKYHLDDKPDRIFNCDESIIVLNKSAQSSMPTRGNKRKSSKKSKGRRRATQGKRKKAEKEKQEAQKRKRKEEAEARKKAKNEKTKSMKQLNVTETVPVQEEMMIKKMSFVLFVARISLMIHLRSSSSGWVVVDRDAIDGGAVLNASRRILIMQMTFFVKDVLQVWFKNL</sequence>
<organism evidence="4 5">
    <name type="scientific">Holothuria leucospilota</name>
    <name type="common">Black long sea cucumber</name>
    <name type="synonym">Mertensiothuria leucospilota</name>
    <dbReference type="NCBI Taxonomy" id="206669"/>
    <lineage>
        <taxon>Eukaryota</taxon>
        <taxon>Metazoa</taxon>
        <taxon>Echinodermata</taxon>
        <taxon>Eleutherozoa</taxon>
        <taxon>Echinozoa</taxon>
        <taxon>Holothuroidea</taxon>
        <taxon>Aspidochirotacea</taxon>
        <taxon>Aspidochirotida</taxon>
        <taxon>Holothuriidae</taxon>
        <taxon>Holothuria</taxon>
    </lineage>
</organism>
<feature type="region of interest" description="Disordered" evidence="2">
    <location>
        <begin position="167"/>
        <end position="231"/>
    </location>
</feature>
<dbReference type="GO" id="GO:0005634">
    <property type="term" value="C:nucleus"/>
    <property type="evidence" value="ECO:0007669"/>
    <property type="project" value="TreeGrafter"/>
</dbReference>
<feature type="compositionally biased region" description="Polar residues" evidence="2">
    <location>
        <begin position="7"/>
        <end position="18"/>
    </location>
</feature>
<comment type="caution">
    <text evidence="4">The sequence shown here is derived from an EMBL/GenBank/DDBJ whole genome shotgun (WGS) entry which is preliminary data.</text>
</comment>
<evidence type="ECO:0000256" key="2">
    <source>
        <dbReference type="SAM" id="MobiDB-lite"/>
    </source>
</evidence>
<dbReference type="PANTHER" id="PTHR19303:SF74">
    <property type="entry name" value="POGO TRANSPOSABLE ELEMENT WITH KRAB DOMAIN"/>
    <property type="match status" value="1"/>
</dbReference>
<keyword evidence="5" id="KW-1185">Reference proteome</keyword>
<reference evidence="4" key="1">
    <citation type="submission" date="2021-10" db="EMBL/GenBank/DDBJ databases">
        <title>Tropical sea cucumber genome reveals ecological adaptation and Cuvierian tubules defense mechanism.</title>
        <authorList>
            <person name="Chen T."/>
        </authorList>
    </citation>
    <scope>NUCLEOTIDE SEQUENCE</scope>
    <source>
        <strain evidence="4">Nanhai2018</strain>
        <tissue evidence="4">Muscle</tissue>
    </source>
</reference>
<feature type="region of interest" description="Disordered" evidence="2">
    <location>
        <begin position="1"/>
        <end position="30"/>
    </location>
</feature>
<dbReference type="Proteomes" id="UP001152320">
    <property type="component" value="Unassembled WGS sequence"/>
</dbReference>
<dbReference type="AlphaFoldDB" id="A0A9Q0YDA0"/>